<keyword evidence="3" id="KW-1185">Reference proteome</keyword>
<keyword evidence="1" id="KW-0472">Membrane</keyword>
<dbReference type="RefSeq" id="XP_012649203.1">
    <property type="nucleotide sequence ID" value="XM_012793749.1"/>
</dbReference>
<organism evidence="2 3">
    <name type="scientific">Babesia microti (strain RI)</name>
    <dbReference type="NCBI Taxonomy" id="1133968"/>
    <lineage>
        <taxon>Eukaryota</taxon>
        <taxon>Sar</taxon>
        <taxon>Alveolata</taxon>
        <taxon>Apicomplexa</taxon>
        <taxon>Aconoidasida</taxon>
        <taxon>Piroplasmida</taxon>
        <taxon>Babesiidae</taxon>
        <taxon>Babesia</taxon>
    </lineage>
</organism>
<dbReference type="VEuPathDB" id="PiroplasmaDB:BMR1_03g02960"/>
<name>A0A0K3ANU0_BABMR</name>
<dbReference type="Proteomes" id="UP000002899">
    <property type="component" value="Chromosome III"/>
</dbReference>
<reference evidence="2 3" key="3">
    <citation type="journal article" date="2016" name="Sci. Rep.">
        <title>Genome-wide diversity and gene expression profiling of Babesia microti isolates identify polymorphic genes that mediate host-pathogen interactions.</title>
        <authorList>
            <person name="Silva J.C."/>
            <person name="Cornillot E."/>
            <person name="McCracken C."/>
            <person name="Usmani-Brown S."/>
            <person name="Dwivedi A."/>
            <person name="Ifeonu O.O."/>
            <person name="Crabtree J."/>
            <person name="Gotia H.T."/>
            <person name="Virji A.Z."/>
            <person name="Reynes C."/>
            <person name="Colinge J."/>
            <person name="Kumar V."/>
            <person name="Lawres L."/>
            <person name="Pazzi J.E."/>
            <person name="Pablo J.V."/>
            <person name="Hung C."/>
            <person name="Brancato J."/>
            <person name="Kumari P."/>
            <person name="Orvis J."/>
            <person name="Tretina K."/>
            <person name="Chibucos M."/>
            <person name="Ott S."/>
            <person name="Sadzewicz L."/>
            <person name="Sengamalay N."/>
            <person name="Shetty A.C."/>
            <person name="Su Q."/>
            <person name="Tallon L."/>
            <person name="Fraser C.M."/>
            <person name="Frutos R."/>
            <person name="Molina D.M."/>
            <person name="Krause P.J."/>
            <person name="Ben Mamoun C."/>
        </authorList>
    </citation>
    <scope>NUCLEOTIDE SEQUENCE [LARGE SCALE GENOMIC DNA]</scope>
    <source>
        <strain evidence="2 3">RI</strain>
    </source>
</reference>
<feature type="transmembrane region" description="Helical" evidence="1">
    <location>
        <begin position="36"/>
        <end position="63"/>
    </location>
</feature>
<reference evidence="2 3" key="1">
    <citation type="journal article" date="2012" name="Nucleic Acids Res.">
        <title>Sequencing of the smallest Apicomplexan genome from the human pathogen Babesia microti.</title>
        <authorList>
            <person name="Cornillot E."/>
            <person name="Hadj-Kaddour K."/>
            <person name="Dassouli A."/>
            <person name="Noel B."/>
            <person name="Ranwez V."/>
            <person name="Vacherie B."/>
            <person name="Augagneur Y."/>
            <person name="Bres V."/>
            <person name="Duclos A."/>
            <person name="Randazzo S."/>
            <person name="Carcy B."/>
            <person name="Debierre-Grockiego F."/>
            <person name="Delbecq S."/>
            <person name="Moubri-Menage K."/>
            <person name="Shams-Eldin H."/>
            <person name="Usmani-Brown S."/>
            <person name="Bringaud F."/>
            <person name="Wincker P."/>
            <person name="Vivares C.P."/>
            <person name="Schwarz R.T."/>
            <person name="Schetters T.P."/>
            <person name="Krause P.J."/>
            <person name="Gorenflot A."/>
            <person name="Berry V."/>
            <person name="Barbe V."/>
            <person name="Ben Mamoun C."/>
        </authorList>
    </citation>
    <scope>NUCLEOTIDE SEQUENCE [LARGE SCALE GENOMIC DNA]</scope>
    <source>
        <strain evidence="2 3">RI</strain>
    </source>
</reference>
<feature type="transmembrane region" description="Helical" evidence="1">
    <location>
        <begin position="69"/>
        <end position="90"/>
    </location>
</feature>
<evidence type="ECO:0000256" key="1">
    <source>
        <dbReference type="SAM" id="Phobius"/>
    </source>
</evidence>
<reference evidence="2 3" key="2">
    <citation type="journal article" date="2013" name="PLoS ONE">
        <title>Whole genome mapping and re-organization of the nuclear and mitochondrial genomes of Babesia microti isolates.</title>
        <authorList>
            <person name="Cornillot E."/>
            <person name="Dassouli A."/>
            <person name="Garg A."/>
            <person name="Pachikara N."/>
            <person name="Randazzo S."/>
            <person name="Depoix D."/>
            <person name="Carcy B."/>
            <person name="Delbecq S."/>
            <person name="Frutos R."/>
            <person name="Silva J.C."/>
            <person name="Sutton R."/>
            <person name="Krause P.J."/>
            <person name="Mamoun C.B."/>
        </authorList>
    </citation>
    <scope>NUCLEOTIDE SEQUENCE [LARGE SCALE GENOMIC DNA]</scope>
    <source>
        <strain evidence="2 3">RI</strain>
    </source>
</reference>
<protein>
    <recommendedName>
        <fullName evidence="4">Transmembrane protein</fullName>
    </recommendedName>
</protein>
<gene>
    <name evidence="2" type="ORF">BMR1_03g02960</name>
</gene>
<sequence>MYSNISMTISSILLSVKTFLLSTIDRIKTFTVPTSGKFNIVILCGALNIFLFGVGTLVMGVLNEVYEDVLIGVCQMIPIVGWLWSIVWGISMITQKMNENNDTYQPSRSLITSEEP</sequence>
<dbReference type="OMA" id="NGCTEDI"/>
<evidence type="ECO:0008006" key="4">
    <source>
        <dbReference type="Google" id="ProtNLM"/>
    </source>
</evidence>
<evidence type="ECO:0000313" key="2">
    <source>
        <dbReference type="EMBL" id="CTQ41192.1"/>
    </source>
</evidence>
<evidence type="ECO:0000313" key="3">
    <source>
        <dbReference type="Proteomes" id="UP000002899"/>
    </source>
</evidence>
<accession>A0A0K3ANU0</accession>
<dbReference type="AlphaFoldDB" id="A0A0K3ANU0"/>
<dbReference type="OrthoDB" id="361532at2759"/>
<proteinExistence type="predicted"/>
<keyword evidence="1" id="KW-1133">Transmembrane helix</keyword>
<dbReference type="KEGG" id="bmic:BMR1_03g02960"/>
<feature type="transmembrane region" description="Helical" evidence="1">
    <location>
        <begin position="6"/>
        <end position="24"/>
    </location>
</feature>
<keyword evidence="1" id="KW-0812">Transmembrane</keyword>
<dbReference type="EMBL" id="LN871598">
    <property type="protein sequence ID" value="CTQ41192.1"/>
    <property type="molecule type" value="Genomic_DNA"/>
</dbReference>
<dbReference type="GeneID" id="24425234"/>